<proteinExistence type="predicted"/>
<organism evidence="2 3">
    <name type="scientific">Primorskyibacter sedentarius</name>
    <dbReference type="NCBI Taxonomy" id="745311"/>
    <lineage>
        <taxon>Bacteria</taxon>
        <taxon>Pseudomonadati</taxon>
        <taxon>Pseudomonadota</taxon>
        <taxon>Alphaproteobacteria</taxon>
        <taxon>Rhodobacterales</taxon>
        <taxon>Roseobacteraceae</taxon>
        <taxon>Primorskyibacter</taxon>
    </lineage>
</organism>
<dbReference type="PROSITE" id="PS51257">
    <property type="entry name" value="PROKAR_LIPOPROTEIN"/>
    <property type="match status" value="1"/>
</dbReference>
<gene>
    <name evidence="2" type="ORF">EDD52_101193</name>
</gene>
<reference evidence="2 3" key="1">
    <citation type="submission" date="2019-03" db="EMBL/GenBank/DDBJ databases">
        <title>Genomic Encyclopedia of Type Strains, Phase IV (KMG-IV): sequencing the most valuable type-strain genomes for metagenomic binning, comparative biology and taxonomic classification.</title>
        <authorList>
            <person name="Goeker M."/>
        </authorList>
    </citation>
    <scope>NUCLEOTIDE SEQUENCE [LARGE SCALE GENOMIC DNA]</scope>
    <source>
        <strain evidence="2 3">DSM 104836</strain>
    </source>
</reference>
<dbReference type="Proteomes" id="UP000295696">
    <property type="component" value="Unassembled WGS sequence"/>
</dbReference>
<evidence type="ECO:0008006" key="4">
    <source>
        <dbReference type="Google" id="ProtNLM"/>
    </source>
</evidence>
<dbReference type="RefSeq" id="WP_165907431.1">
    <property type="nucleotide sequence ID" value="NZ_SLZU01000001.1"/>
</dbReference>
<comment type="caution">
    <text evidence="2">The sequence shown here is derived from an EMBL/GenBank/DDBJ whole genome shotgun (WGS) entry which is preliminary data.</text>
</comment>
<dbReference type="AlphaFoldDB" id="A0A4R3JNF6"/>
<feature type="region of interest" description="Disordered" evidence="1">
    <location>
        <begin position="29"/>
        <end position="50"/>
    </location>
</feature>
<keyword evidence="3" id="KW-1185">Reference proteome</keyword>
<sequence length="50" mass="5298">MIRPFQFAAAFLLVLLAGCAEPDHYPVSGQECSEGDPVQDLSASDCSPLT</sequence>
<dbReference type="EMBL" id="SLZU01000001">
    <property type="protein sequence ID" value="TCS67102.1"/>
    <property type="molecule type" value="Genomic_DNA"/>
</dbReference>
<name>A0A4R3JNF6_9RHOB</name>
<accession>A0A4R3JNF6</accession>
<evidence type="ECO:0000313" key="3">
    <source>
        <dbReference type="Proteomes" id="UP000295696"/>
    </source>
</evidence>
<protein>
    <recommendedName>
        <fullName evidence="4">Lipoprotein</fullName>
    </recommendedName>
</protein>
<evidence type="ECO:0000313" key="2">
    <source>
        <dbReference type="EMBL" id="TCS67102.1"/>
    </source>
</evidence>
<feature type="compositionally biased region" description="Polar residues" evidence="1">
    <location>
        <begin position="41"/>
        <end position="50"/>
    </location>
</feature>
<evidence type="ECO:0000256" key="1">
    <source>
        <dbReference type="SAM" id="MobiDB-lite"/>
    </source>
</evidence>